<dbReference type="STRING" id="42156.A0A3P6U7D9"/>
<feature type="transmembrane region" description="Helical" evidence="5">
    <location>
        <begin position="141"/>
        <end position="158"/>
    </location>
</feature>
<organism evidence="7 8">
    <name type="scientific">Litomosoides sigmodontis</name>
    <name type="common">Filarial nematode worm</name>
    <dbReference type="NCBI Taxonomy" id="42156"/>
    <lineage>
        <taxon>Eukaryota</taxon>
        <taxon>Metazoa</taxon>
        <taxon>Ecdysozoa</taxon>
        <taxon>Nematoda</taxon>
        <taxon>Chromadorea</taxon>
        <taxon>Rhabditida</taxon>
        <taxon>Spirurina</taxon>
        <taxon>Spiruromorpha</taxon>
        <taxon>Filarioidea</taxon>
        <taxon>Onchocercidae</taxon>
        <taxon>Litomosoides</taxon>
    </lineage>
</organism>
<dbReference type="PANTHER" id="PTHR11827">
    <property type="entry name" value="SOLUTE CARRIER FAMILY 12, CATION COTRANSPORTERS"/>
    <property type="match status" value="1"/>
</dbReference>
<evidence type="ECO:0000256" key="2">
    <source>
        <dbReference type="ARBA" id="ARBA00022692"/>
    </source>
</evidence>
<proteinExistence type="predicted"/>
<dbReference type="EMBL" id="UYRX01000120">
    <property type="protein sequence ID" value="VDK74698.1"/>
    <property type="molecule type" value="Genomic_DNA"/>
</dbReference>
<comment type="subcellular location">
    <subcellularLocation>
        <location evidence="1">Membrane</location>
        <topology evidence="1">Multi-pass membrane protein</topology>
    </subcellularLocation>
</comment>
<dbReference type="GO" id="GO:0055064">
    <property type="term" value="P:chloride ion homeostasis"/>
    <property type="evidence" value="ECO:0007669"/>
    <property type="project" value="TreeGrafter"/>
</dbReference>
<feature type="transmembrane region" description="Helical" evidence="5">
    <location>
        <begin position="189"/>
        <end position="212"/>
    </location>
</feature>
<reference evidence="7 8" key="1">
    <citation type="submission" date="2018-08" db="EMBL/GenBank/DDBJ databases">
        <authorList>
            <person name="Laetsch R D."/>
            <person name="Stevens L."/>
            <person name="Kumar S."/>
            <person name="Blaxter L. M."/>
        </authorList>
    </citation>
    <scope>NUCLEOTIDE SEQUENCE [LARGE SCALE GENOMIC DNA]</scope>
</reference>
<evidence type="ECO:0000256" key="5">
    <source>
        <dbReference type="SAM" id="Phobius"/>
    </source>
</evidence>
<dbReference type="OMA" id="ICFVFIM"/>
<feature type="transmembrane region" description="Helical" evidence="5">
    <location>
        <begin position="381"/>
        <end position="399"/>
    </location>
</feature>
<feature type="transmembrane region" description="Helical" evidence="5">
    <location>
        <begin position="46"/>
        <end position="68"/>
    </location>
</feature>
<sequence>MATREGGTIREPTDSLFSRELFEDNSSEPWWQNIKFGRNFLITRPLLFGTWDGVFTTVLVNIFGVIVFLRMGWIVGIGGVINAVILLMICASLALISVFSAIGICERCQIQSGGIYFLISHILGGQIGGAVGLMYAFGQSVATALVAIGFGESAARFVGIENSSIHKFIAIAALFALTGINMIDVRWIIRLQLVLMAFLILAVIDFYIGALFKVDIEHGIGKFSAVRFDENMGPMYAGLNCSQLGFHVQQTRQNFFTVFGVFFANFLGILAGVNMSEDLKNPHISIPIGELSALAVSSMVILSFILLFGSLVNRAYLICDTMIAAKVSFTGFLYFTGLYVSSLSSTVGSLLGTPRVIQSIASEGIIPILNPLAVGSGANKSPLRASVVMMLIAIFFVLFDDLNHAATRYDSIGQLRAGTDNRAEDETDLGKLFSENNLPNEEECLSCTISQPYTWYSIFSNRYISFIGAIANIFLILFINFWCGFLHLLALAILYYYIGRVCPSVSPGISQFSLQHMFKIAFSRTETTNRGGFVSKGPELETIITTLNEENPDYSDRKRYHYSEQTEAVISDLR</sequence>
<protein>
    <recommendedName>
        <fullName evidence="6">Amino acid permease/ SLC12A domain-containing protein</fullName>
    </recommendedName>
</protein>
<keyword evidence="8" id="KW-1185">Reference proteome</keyword>
<feature type="transmembrane region" description="Helical" evidence="5">
    <location>
        <begin position="165"/>
        <end position="183"/>
    </location>
</feature>
<keyword evidence="2 5" id="KW-0812">Transmembrane</keyword>
<evidence type="ECO:0000313" key="8">
    <source>
        <dbReference type="Proteomes" id="UP000277928"/>
    </source>
</evidence>
<dbReference type="GO" id="GO:0016020">
    <property type="term" value="C:membrane"/>
    <property type="evidence" value="ECO:0007669"/>
    <property type="project" value="UniProtKB-SubCell"/>
</dbReference>
<dbReference type="Gene3D" id="1.20.1740.10">
    <property type="entry name" value="Amino acid/polyamine transporter I"/>
    <property type="match status" value="1"/>
</dbReference>
<dbReference type="GO" id="GO:0055075">
    <property type="term" value="P:potassium ion homeostasis"/>
    <property type="evidence" value="ECO:0007669"/>
    <property type="project" value="TreeGrafter"/>
</dbReference>
<evidence type="ECO:0000256" key="4">
    <source>
        <dbReference type="ARBA" id="ARBA00023136"/>
    </source>
</evidence>
<accession>A0A3P6U7D9</accession>
<dbReference type="OrthoDB" id="2020542at2759"/>
<feature type="transmembrane region" description="Helical" evidence="5">
    <location>
        <begin position="466"/>
        <end position="498"/>
    </location>
</feature>
<dbReference type="AlphaFoldDB" id="A0A3P6U7D9"/>
<evidence type="ECO:0000259" key="6">
    <source>
        <dbReference type="Pfam" id="PF00324"/>
    </source>
</evidence>
<feature type="transmembrane region" description="Helical" evidence="5">
    <location>
        <begin position="114"/>
        <end position="135"/>
    </location>
</feature>
<evidence type="ECO:0000256" key="1">
    <source>
        <dbReference type="ARBA" id="ARBA00004141"/>
    </source>
</evidence>
<keyword evidence="4 5" id="KW-0472">Membrane</keyword>
<dbReference type="InterPro" id="IPR004842">
    <property type="entry name" value="SLC12A_fam"/>
</dbReference>
<evidence type="ECO:0000256" key="3">
    <source>
        <dbReference type="ARBA" id="ARBA00022989"/>
    </source>
</evidence>
<feature type="transmembrane region" description="Helical" evidence="5">
    <location>
        <begin position="255"/>
        <end position="273"/>
    </location>
</feature>
<feature type="transmembrane region" description="Helical" evidence="5">
    <location>
        <begin position="323"/>
        <end position="341"/>
    </location>
</feature>
<feature type="transmembrane region" description="Helical" evidence="5">
    <location>
        <begin position="293"/>
        <end position="311"/>
    </location>
</feature>
<feature type="transmembrane region" description="Helical" evidence="5">
    <location>
        <begin position="74"/>
        <end position="102"/>
    </location>
</feature>
<dbReference type="GO" id="GO:0006884">
    <property type="term" value="P:cell volume homeostasis"/>
    <property type="evidence" value="ECO:0007669"/>
    <property type="project" value="TreeGrafter"/>
</dbReference>
<dbReference type="PANTHER" id="PTHR11827:SF6">
    <property type="entry name" value="SOLUTE CARRIER FAMILY 12 MEMBER 8"/>
    <property type="match status" value="1"/>
</dbReference>
<dbReference type="GO" id="GO:0015379">
    <property type="term" value="F:potassium:chloride symporter activity"/>
    <property type="evidence" value="ECO:0007669"/>
    <property type="project" value="TreeGrafter"/>
</dbReference>
<keyword evidence="3 5" id="KW-1133">Transmembrane helix</keyword>
<dbReference type="Pfam" id="PF00324">
    <property type="entry name" value="AA_permease"/>
    <property type="match status" value="1"/>
</dbReference>
<evidence type="ECO:0000313" key="7">
    <source>
        <dbReference type="EMBL" id="VDK74698.1"/>
    </source>
</evidence>
<name>A0A3P6U7D9_LITSI</name>
<gene>
    <name evidence="7" type="ORF">NLS_LOCUS2586</name>
</gene>
<dbReference type="GO" id="GO:1990573">
    <property type="term" value="P:potassium ion import across plasma membrane"/>
    <property type="evidence" value="ECO:0007669"/>
    <property type="project" value="TreeGrafter"/>
</dbReference>
<dbReference type="InterPro" id="IPR004841">
    <property type="entry name" value="AA-permease/SLC12A_dom"/>
</dbReference>
<feature type="domain" description="Amino acid permease/ SLC12A" evidence="6">
    <location>
        <begin position="58"/>
        <end position="405"/>
    </location>
</feature>
<dbReference type="Proteomes" id="UP000277928">
    <property type="component" value="Unassembled WGS sequence"/>
</dbReference>